<dbReference type="InterPro" id="IPR050397">
    <property type="entry name" value="Env_Response_Regulators"/>
</dbReference>
<dbReference type="PROSITE" id="PS51063">
    <property type="entry name" value="HTH_CRP_2"/>
    <property type="match status" value="1"/>
</dbReference>
<feature type="domain" description="Cyclic nucleotide-binding" evidence="5">
    <location>
        <begin position="17"/>
        <end position="114"/>
    </location>
</feature>
<dbReference type="PRINTS" id="PR00034">
    <property type="entry name" value="HTHCRP"/>
</dbReference>
<keyword evidence="8" id="KW-1185">Reference proteome</keyword>
<dbReference type="CDD" id="cd00038">
    <property type="entry name" value="CAP_ED"/>
    <property type="match status" value="1"/>
</dbReference>
<dbReference type="InterPro" id="IPR012318">
    <property type="entry name" value="HTH_CRP"/>
</dbReference>
<keyword evidence="2" id="KW-0238">DNA-binding</keyword>
<dbReference type="Gene3D" id="1.10.10.10">
    <property type="entry name" value="Winged helix-like DNA-binding domain superfamily/Winged helix DNA-binding domain"/>
    <property type="match status" value="1"/>
</dbReference>
<dbReference type="Proteomes" id="UP001518925">
    <property type="component" value="Unassembled WGS sequence"/>
</dbReference>
<accession>A0ABS2DJ38</accession>
<organism evidence="7 8">
    <name type="scientific">Bacillus suaedaesalsae</name>
    <dbReference type="NCBI Taxonomy" id="2810349"/>
    <lineage>
        <taxon>Bacteria</taxon>
        <taxon>Bacillati</taxon>
        <taxon>Bacillota</taxon>
        <taxon>Bacilli</taxon>
        <taxon>Bacillales</taxon>
        <taxon>Bacillaceae</taxon>
        <taxon>Bacillus</taxon>
    </lineage>
</organism>
<dbReference type="Pfam" id="PF00027">
    <property type="entry name" value="cNMP_binding"/>
    <property type="match status" value="1"/>
</dbReference>
<evidence type="ECO:0000256" key="4">
    <source>
        <dbReference type="ARBA" id="ARBA00023163"/>
    </source>
</evidence>
<dbReference type="InterPro" id="IPR036390">
    <property type="entry name" value="WH_DNA-bd_sf"/>
</dbReference>
<reference evidence="7 8" key="1">
    <citation type="submission" date="2021-02" db="EMBL/GenBank/DDBJ databases">
        <title>Bacillus sp. RD4P76, an endophyte from a halophyte.</title>
        <authorList>
            <person name="Sun J.-Q."/>
        </authorList>
    </citation>
    <scope>NUCLEOTIDE SEQUENCE [LARGE SCALE GENOMIC DNA]</scope>
    <source>
        <strain evidence="7 8">RD4P76</strain>
    </source>
</reference>
<dbReference type="CDD" id="cd00092">
    <property type="entry name" value="HTH_CRP"/>
    <property type="match status" value="1"/>
</dbReference>
<feature type="domain" description="HTH crp-type" evidence="6">
    <location>
        <begin position="151"/>
        <end position="224"/>
    </location>
</feature>
<dbReference type="SUPFAM" id="SSF46785">
    <property type="entry name" value="Winged helix' DNA-binding domain"/>
    <property type="match status" value="1"/>
</dbReference>
<dbReference type="SUPFAM" id="SSF51206">
    <property type="entry name" value="cAMP-binding domain-like"/>
    <property type="match status" value="1"/>
</dbReference>
<name>A0ABS2DJ38_9BACI</name>
<evidence type="ECO:0000256" key="1">
    <source>
        <dbReference type="ARBA" id="ARBA00023015"/>
    </source>
</evidence>
<keyword evidence="4" id="KW-0804">Transcription</keyword>
<protein>
    <submittedName>
        <fullName evidence="7">Crp/Fnr family transcriptional regulator</fullName>
    </submittedName>
</protein>
<dbReference type="PANTHER" id="PTHR24567">
    <property type="entry name" value="CRP FAMILY TRANSCRIPTIONAL REGULATORY PROTEIN"/>
    <property type="match status" value="1"/>
</dbReference>
<evidence type="ECO:0000313" key="7">
    <source>
        <dbReference type="EMBL" id="MBM6618505.1"/>
    </source>
</evidence>
<sequence>MDNVRKSITETLRNFTIFKKLNEKELESIIDISSVRSYNQKMMVFMQDEDLDRVFFIQSGKVKIYRTDINGNEQIVSILENGEMFPHVGFFRKGNFPAHAEVIEKASLIVIPIDEFEGVLLNSPEMCIKLFNVLGEKIVDLQNRLEEQILHNTFEQIVMLLLRLCKTNGVKVDKYYRLSTQFTNREFANMIGTSRETVSRTLTQLKKDSFIKVDSDGYYLIDYDQLHSEIL</sequence>
<evidence type="ECO:0000259" key="6">
    <source>
        <dbReference type="PROSITE" id="PS51063"/>
    </source>
</evidence>
<gene>
    <name evidence="7" type="ORF">JR050_12620</name>
</gene>
<dbReference type="Pfam" id="PF13545">
    <property type="entry name" value="HTH_Crp_2"/>
    <property type="match status" value="1"/>
</dbReference>
<dbReference type="EMBL" id="JAFELM010000031">
    <property type="protein sequence ID" value="MBM6618505.1"/>
    <property type="molecule type" value="Genomic_DNA"/>
</dbReference>
<dbReference type="PANTHER" id="PTHR24567:SF74">
    <property type="entry name" value="HTH-TYPE TRANSCRIPTIONAL REGULATOR ARCR"/>
    <property type="match status" value="1"/>
</dbReference>
<evidence type="ECO:0000256" key="3">
    <source>
        <dbReference type="ARBA" id="ARBA00023159"/>
    </source>
</evidence>
<comment type="caution">
    <text evidence="7">The sequence shown here is derived from an EMBL/GenBank/DDBJ whole genome shotgun (WGS) entry which is preliminary data.</text>
</comment>
<keyword evidence="3" id="KW-0010">Activator</keyword>
<dbReference type="InterPro" id="IPR014710">
    <property type="entry name" value="RmlC-like_jellyroll"/>
</dbReference>
<dbReference type="Gene3D" id="2.60.120.10">
    <property type="entry name" value="Jelly Rolls"/>
    <property type="match status" value="1"/>
</dbReference>
<dbReference type="InterPro" id="IPR036388">
    <property type="entry name" value="WH-like_DNA-bd_sf"/>
</dbReference>
<evidence type="ECO:0000259" key="5">
    <source>
        <dbReference type="PROSITE" id="PS50042"/>
    </source>
</evidence>
<keyword evidence="1" id="KW-0805">Transcription regulation</keyword>
<proteinExistence type="predicted"/>
<dbReference type="SMART" id="SM00100">
    <property type="entry name" value="cNMP"/>
    <property type="match status" value="1"/>
</dbReference>
<evidence type="ECO:0000313" key="8">
    <source>
        <dbReference type="Proteomes" id="UP001518925"/>
    </source>
</evidence>
<dbReference type="InterPro" id="IPR018490">
    <property type="entry name" value="cNMP-bd_dom_sf"/>
</dbReference>
<dbReference type="SMART" id="SM00419">
    <property type="entry name" value="HTH_CRP"/>
    <property type="match status" value="1"/>
</dbReference>
<evidence type="ECO:0000256" key="2">
    <source>
        <dbReference type="ARBA" id="ARBA00023125"/>
    </source>
</evidence>
<dbReference type="RefSeq" id="WP_204203843.1">
    <property type="nucleotide sequence ID" value="NZ_JAFELM010000031.1"/>
</dbReference>
<dbReference type="PROSITE" id="PS50042">
    <property type="entry name" value="CNMP_BINDING_3"/>
    <property type="match status" value="1"/>
</dbReference>
<dbReference type="InterPro" id="IPR000595">
    <property type="entry name" value="cNMP-bd_dom"/>
</dbReference>